<proteinExistence type="predicted"/>
<name>A0ABP2Z223_9GAMM</name>
<organism evidence="1 2">
    <name type="scientific">Shewanella decolorationis S12</name>
    <dbReference type="NCBI Taxonomy" id="1353536"/>
    <lineage>
        <taxon>Bacteria</taxon>
        <taxon>Pseudomonadati</taxon>
        <taxon>Pseudomonadota</taxon>
        <taxon>Gammaproteobacteria</taxon>
        <taxon>Alteromonadales</taxon>
        <taxon>Shewanellaceae</taxon>
        <taxon>Shewanella</taxon>
    </lineage>
</organism>
<reference evidence="1 2" key="1">
    <citation type="journal article" date="2013" name="Genome Announc.">
        <title>Draft Genome Sequence of Shewanella decolorationis S12, a Dye-Degrading Bacterium Isolated from a Wastewater Treatment Plant.</title>
        <authorList>
            <person name="Xu M."/>
            <person name="Fang Y."/>
            <person name="Liu J."/>
            <person name="Chen X."/>
            <person name="Sun G."/>
            <person name="Guo J."/>
            <person name="Hua Z."/>
            <person name="Tu Q."/>
            <person name="Wu L."/>
            <person name="Zhou J."/>
            <person name="Liu X."/>
        </authorList>
    </citation>
    <scope>NUCLEOTIDE SEQUENCE [LARGE SCALE GENOMIC DNA]</scope>
    <source>
        <strain evidence="1 2">S12</strain>
    </source>
</reference>
<evidence type="ECO:0000313" key="1">
    <source>
        <dbReference type="EMBL" id="ESE40608.1"/>
    </source>
</evidence>
<accession>A0ABP2Z223</accession>
<sequence>MQRGERAACVVKDTLDGYREEFDGLVREYANFSHTQGEAYCDFFVDIASMMNGSWLLTAELESDTIAHFKSFDWYRILATDEAHMPEDELSALLQTAYKIGYIWLIERLSSLKQQIEMIEIRLYHNGSLDYQALNSWNEVDLPSSISAFYW</sequence>
<gene>
    <name evidence="1" type="ORF">SHD_2768</name>
</gene>
<dbReference type="Proteomes" id="UP000017548">
    <property type="component" value="Unassembled WGS sequence"/>
</dbReference>
<protein>
    <submittedName>
        <fullName evidence="1">Uncharacterized protein</fullName>
    </submittedName>
</protein>
<comment type="caution">
    <text evidence="1">The sequence shown here is derived from an EMBL/GenBank/DDBJ whole genome shotgun (WGS) entry which is preliminary data.</text>
</comment>
<dbReference type="EMBL" id="AXZL01000070">
    <property type="protein sequence ID" value="ESE40608.1"/>
    <property type="molecule type" value="Genomic_DNA"/>
</dbReference>
<evidence type="ECO:0000313" key="2">
    <source>
        <dbReference type="Proteomes" id="UP000017548"/>
    </source>
</evidence>
<keyword evidence="2" id="KW-1185">Reference proteome</keyword>